<accession>A0AAU7DTE4</accession>
<dbReference type="EMBL" id="CP146203">
    <property type="protein sequence ID" value="XBH20726.1"/>
    <property type="molecule type" value="Genomic_DNA"/>
</dbReference>
<evidence type="ECO:0000313" key="3">
    <source>
        <dbReference type="EMBL" id="XBH20726.1"/>
    </source>
</evidence>
<evidence type="ECO:0000256" key="2">
    <source>
        <dbReference type="SAM" id="Phobius"/>
    </source>
</evidence>
<feature type="region of interest" description="Disordered" evidence="1">
    <location>
        <begin position="31"/>
        <end position="58"/>
    </location>
</feature>
<keyword evidence="2" id="KW-0472">Membrane</keyword>
<organism evidence="3">
    <name type="scientific">Jonesiaceae bacterium BS-20</name>
    <dbReference type="NCBI Taxonomy" id="3120821"/>
    <lineage>
        <taxon>Bacteria</taxon>
        <taxon>Bacillati</taxon>
        <taxon>Actinomycetota</taxon>
        <taxon>Actinomycetes</taxon>
        <taxon>Micrococcales</taxon>
        <taxon>Jonesiaceae</taxon>
    </lineage>
</organism>
<keyword evidence="2" id="KW-1133">Transmembrane helix</keyword>
<name>A0AAU7DTE4_9MICO</name>
<protein>
    <submittedName>
        <fullName evidence="3">Uncharacterized protein</fullName>
    </submittedName>
</protein>
<reference evidence="3" key="1">
    <citation type="submission" date="2024-02" db="EMBL/GenBank/DDBJ databases">
        <title>Tomenella chthoni gen. nov. sp. nov., a member of the family Jonesiaceae isolated from bat guano.</title>
        <authorList>
            <person name="Miller S.L."/>
            <person name="King J."/>
            <person name="Sankaranarayanan K."/>
            <person name="Lawson P.A."/>
        </authorList>
    </citation>
    <scope>NUCLEOTIDE SEQUENCE</scope>
    <source>
        <strain evidence="3">BS-20</strain>
    </source>
</reference>
<feature type="transmembrane region" description="Helical" evidence="2">
    <location>
        <begin position="12"/>
        <end position="30"/>
    </location>
</feature>
<dbReference type="AlphaFoldDB" id="A0AAU7DTE4"/>
<keyword evidence="2" id="KW-0812">Transmembrane</keyword>
<gene>
    <name evidence="3" type="ORF">V5R04_10860</name>
</gene>
<proteinExistence type="predicted"/>
<sequence length="164" mass="17224">MTRPSKQTRVIAVTGVIGLGAGAAIAMLALKGPDPKQSDPSVASEDTQDISGPESPLFGAPAEVIQAYGQANLHPVENRTNAQGQTYGTGSNASTYADFPDLVAVWVDPETIGFVHRAQMFPDDFEDMKSPQGLRTTNPEPGLITAYESDGVTVITDAYSPTGN</sequence>
<evidence type="ECO:0000256" key="1">
    <source>
        <dbReference type="SAM" id="MobiDB-lite"/>
    </source>
</evidence>